<reference evidence="1 2" key="1">
    <citation type="journal article" date="2018" name="Nat. Genet.">
        <title>The Rosa genome provides new insights in the design of modern roses.</title>
        <authorList>
            <person name="Bendahmane M."/>
        </authorList>
    </citation>
    <scope>NUCLEOTIDE SEQUENCE [LARGE SCALE GENOMIC DNA]</scope>
    <source>
        <strain evidence="2">cv. Old Blush</strain>
    </source>
</reference>
<protein>
    <submittedName>
        <fullName evidence="1">Uncharacterized protein</fullName>
    </submittedName>
</protein>
<sequence>MIDQKHLKFLAMQLGSSPNLSLVTWTHLKETWPFHQKHLILYLVKTSNLKIVKTLKLLVVKKLENFDSKRQKLLVTHLPPSPNLSPATK</sequence>
<proteinExistence type="predicted"/>
<name>A0A2P6RXB8_ROSCH</name>
<dbReference type="EMBL" id="PDCK01000040">
    <property type="protein sequence ID" value="PRQ51071.1"/>
    <property type="molecule type" value="Genomic_DNA"/>
</dbReference>
<dbReference type="AlphaFoldDB" id="A0A2P6RXB8"/>
<accession>A0A2P6RXB8</accession>
<keyword evidence="2" id="KW-1185">Reference proteome</keyword>
<comment type="caution">
    <text evidence="1">The sequence shown here is derived from an EMBL/GenBank/DDBJ whole genome shotgun (WGS) entry which is preliminary data.</text>
</comment>
<organism evidence="1 2">
    <name type="scientific">Rosa chinensis</name>
    <name type="common">China rose</name>
    <dbReference type="NCBI Taxonomy" id="74649"/>
    <lineage>
        <taxon>Eukaryota</taxon>
        <taxon>Viridiplantae</taxon>
        <taxon>Streptophyta</taxon>
        <taxon>Embryophyta</taxon>
        <taxon>Tracheophyta</taxon>
        <taxon>Spermatophyta</taxon>
        <taxon>Magnoliopsida</taxon>
        <taxon>eudicotyledons</taxon>
        <taxon>Gunneridae</taxon>
        <taxon>Pentapetalae</taxon>
        <taxon>rosids</taxon>
        <taxon>fabids</taxon>
        <taxon>Rosales</taxon>
        <taxon>Rosaceae</taxon>
        <taxon>Rosoideae</taxon>
        <taxon>Rosoideae incertae sedis</taxon>
        <taxon>Rosa</taxon>
    </lineage>
</organism>
<gene>
    <name evidence="1" type="ORF">RchiOBHm_Chr2g0140251</name>
</gene>
<dbReference type="Proteomes" id="UP000238479">
    <property type="component" value="Chromosome 2"/>
</dbReference>
<evidence type="ECO:0000313" key="1">
    <source>
        <dbReference type="EMBL" id="PRQ51071.1"/>
    </source>
</evidence>
<dbReference type="Gramene" id="PRQ51071">
    <property type="protein sequence ID" value="PRQ51071"/>
    <property type="gene ID" value="RchiOBHm_Chr2g0140251"/>
</dbReference>
<evidence type="ECO:0000313" key="2">
    <source>
        <dbReference type="Proteomes" id="UP000238479"/>
    </source>
</evidence>